<keyword evidence="4" id="KW-1185">Reference proteome</keyword>
<gene>
    <name evidence="3" type="ORF">PGX00_19285</name>
</gene>
<dbReference type="Proteomes" id="UP001210678">
    <property type="component" value="Unassembled WGS sequence"/>
</dbReference>
<feature type="domain" description="Tyrosine specific protein phosphatases" evidence="2">
    <location>
        <begin position="211"/>
        <end position="247"/>
    </location>
</feature>
<dbReference type="PROSITE" id="PS00383">
    <property type="entry name" value="TYR_PHOSPHATASE_1"/>
    <property type="match status" value="1"/>
</dbReference>
<evidence type="ECO:0000313" key="3">
    <source>
        <dbReference type="EMBL" id="MDB1125685.1"/>
    </source>
</evidence>
<dbReference type="PROSITE" id="PS50056">
    <property type="entry name" value="TYR_PHOSPHATASE_2"/>
    <property type="match status" value="1"/>
</dbReference>
<dbReference type="InterPro" id="IPR026893">
    <property type="entry name" value="Tyr/Ser_Pase_IphP-type"/>
</dbReference>
<evidence type="ECO:0000256" key="1">
    <source>
        <dbReference type="ARBA" id="ARBA00009580"/>
    </source>
</evidence>
<dbReference type="InterPro" id="IPR016130">
    <property type="entry name" value="Tyr_Pase_AS"/>
</dbReference>
<protein>
    <submittedName>
        <fullName evidence="3">Tyrosine-protein phosphatase</fullName>
    </submittedName>
</protein>
<reference evidence="3 4" key="1">
    <citation type="submission" date="2023-01" db="EMBL/GenBank/DDBJ databases">
        <title>Vibrio sp. KJ40-1 sp.nov, isolated from marine algae.</title>
        <authorList>
            <person name="Butt M."/>
            <person name="Kim J.M.J."/>
            <person name="Jeon C.O.C."/>
        </authorList>
    </citation>
    <scope>NUCLEOTIDE SEQUENCE [LARGE SCALE GENOMIC DNA]</scope>
    <source>
        <strain evidence="3 4">KJ40-1</strain>
    </source>
</reference>
<evidence type="ECO:0000259" key="2">
    <source>
        <dbReference type="PROSITE" id="PS50056"/>
    </source>
</evidence>
<proteinExistence type="inferred from homology"/>
<name>A0ABT4YWC9_9VIBR</name>
<dbReference type="Pfam" id="PF13350">
    <property type="entry name" value="Y_phosphatase3"/>
    <property type="match status" value="1"/>
</dbReference>
<dbReference type="InterPro" id="IPR000387">
    <property type="entry name" value="Tyr_Pase_dom"/>
</dbReference>
<dbReference type="EMBL" id="JAQLOI010000003">
    <property type="protein sequence ID" value="MDB1125685.1"/>
    <property type="molecule type" value="Genomic_DNA"/>
</dbReference>
<evidence type="ECO:0000313" key="4">
    <source>
        <dbReference type="Proteomes" id="UP001210678"/>
    </source>
</evidence>
<comment type="caution">
    <text evidence="3">The sequence shown here is derived from an EMBL/GenBank/DDBJ whole genome shotgun (WGS) entry which is preliminary data.</text>
</comment>
<dbReference type="Gene3D" id="3.90.190.10">
    <property type="entry name" value="Protein tyrosine phosphatase superfamily"/>
    <property type="match status" value="1"/>
</dbReference>
<dbReference type="PANTHER" id="PTHR31126:SF1">
    <property type="entry name" value="TYROSINE SPECIFIC PROTEIN PHOSPHATASES DOMAIN-CONTAINING PROTEIN"/>
    <property type="match status" value="1"/>
</dbReference>
<dbReference type="RefSeq" id="WP_272139609.1">
    <property type="nucleotide sequence ID" value="NZ_JAQLOI010000003.1"/>
</dbReference>
<sequence>MDRKGNIHSLLISHEKTLTIANSGYPEYYFWNSDTEQPLPFNDSYPDGYFFNNQFNQSFNYLIHHEDIGPKHIEKISTDNRLSFQIKSSISDFKTEAELANFRSLNGGKLSKRKVYRSYHPQIPSRSHDPRLCDIEIERQKAVRTLIQNKGINTIINLSDDHEKLVTKTANMAPSIYTKMMQRNQIRYIPISYETAYFLSGSNQAFKDGELGFEDGIRQLINVIAEASPPYLVHCRLGSDRTGIVSAFIQMLLGASKEQIVENYSLTNQLGIGEYRSSNLVIQSLTNALGTRCFDDAEQATTEYLIKLGIDENLIKRVKQKLA</sequence>
<dbReference type="PANTHER" id="PTHR31126">
    <property type="entry name" value="TYROSINE-PROTEIN PHOSPHATASE"/>
    <property type="match status" value="1"/>
</dbReference>
<dbReference type="SUPFAM" id="SSF52799">
    <property type="entry name" value="(Phosphotyrosine protein) phosphatases II"/>
    <property type="match status" value="1"/>
</dbReference>
<accession>A0ABT4YWC9</accession>
<comment type="similarity">
    <text evidence="1">Belongs to the protein-tyrosine phosphatase family.</text>
</comment>
<dbReference type="InterPro" id="IPR029021">
    <property type="entry name" value="Prot-tyrosine_phosphatase-like"/>
</dbReference>
<organism evidence="3 4">
    <name type="scientific">Vibrio algarum</name>
    <dbReference type="NCBI Taxonomy" id="3020714"/>
    <lineage>
        <taxon>Bacteria</taxon>
        <taxon>Pseudomonadati</taxon>
        <taxon>Pseudomonadota</taxon>
        <taxon>Gammaproteobacteria</taxon>
        <taxon>Vibrionales</taxon>
        <taxon>Vibrionaceae</taxon>
        <taxon>Vibrio</taxon>
    </lineage>
</organism>